<dbReference type="Proteomes" id="UP001336250">
    <property type="component" value="Unassembled WGS sequence"/>
</dbReference>
<comment type="caution">
    <text evidence="2">The sequence shown here is derived from an EMBL/GenBank/DDBJ whole genome shotgun (WGS) entry which is preliminary data.</text>
</comment>
<keyword evidence="3" id="KW-1185">Reference proteome</keyword>
<feature type="compositionally biased region" description="Basic and acidic residues" evidence="1">
    <location>
        <begin position="18"/>
        <end position="31"/>
    </location>
</feature>
<protein>
    <submittedName>
        <fullName evidence="2">Uncharacterized protein</fullName>
    </submittedName>
</protein>
<dbReference type="RefSeq" id="WP_332291051.1">
    <property type="nucleotide sequence ID" value="NZ_JAZIBG010000036.1"/>
</dbReference>
<organism evidence="2 3">
    <name type="scientific">Aquincola agrisoli</name>
    <dbReference type="NCBI Taxonomy" id="3119538"/>
    <lineage>
        <taxon>Bacteria</taxon>
        <taxon>Pseudomonadati</taxon>
        <taxon>Pseudomonadota</taxon>
        <taxon>Betaproteobacteria</taxon>
        <taxon>Burkholderiales</taxon>
        <taxon>Sphaerotilaceae</taxon>
        <taxon>Aquincola</taxon>
    </lineage>
</organism>
<feature type="region of interest" description="Disordered" evidence="1">
    <location>
        <begin position="1"/>
        <end position="71"/>
    </location>
</feature>
<dbReference type="EMBL" id="JAZIBG010000036">
    <property type="protein sequence ID" value="MEF7615741.1"/>
    <property type="molecule type" value="Genomic_DNA"/>
</dbReference>
<evidence type="ECO:0000313" key="2">
    <source>
        <dbReference type="EMBL" id="MEF7615741.1"/>
    </source>
</evidence>
<reference evidence="2 3" key="1">
    <citation type="submission" date="2024-02" db="EMBL/GenBank/DDBJ databases">
        <title>Genome sequence of Aquincola sp. MAHUQ-54.</title>
        <authorList>
            <person name="Huq M.A."/>
        </authorList>
    </citation>
    <scope>NUCLEOTIDE SEQUENCE [LARGE SCALE GENOMIC DNA]</scope>
    <source>
        <strain evidence="2 3">MAHUQ-54</strain>
    </source>
</reference>
<name>A0AAW9QEK9_9BURK</name>
<dbReference type="AlphaFoldDB" id="A0AAW9QEK9"/>
<evidence type="ECO:0000256" key="1">
    <source>
        <dbReference type="SAM" id="MobiDB-lite"/>
    </source>
</evidence>
<proteinExistence type="predicted"/>
<evidence type="ECO:0000313" key="3">
    <source>
        <dbReference type="Proteomes" id="UP001336250"/>
    </source>
</evidence>
<gene>
    <name evidence="2" type="ORF">V4F39_17640</name>
</gene>
<accession>A0AAW9QEK9</accession>
<sequence>MSHLPHSAGGADAQASRQQHEDPAARQREQSEAALSNVRRDYDKTPGLGHLVPEPGEERVDGGSDPAGAGR</sequence>